<name>A0A7S2J9M5_9DINO</name>
<sequence length="182" mass="20109">MRCLGLCALLTLSAPSACQGFDDVGALLQQRAAVSWPNQTTQPEWYNWSPNATLGRAPEGYMPEVDEEIPNQPKAVRNIVKEFLWQSENEGNWEAMNLTGQEAMRRFILSQASKGKAKQEKTHQAFSVQMNQVKQTLGLGLQQKAQRAFRNTLAQARQMQAIAVGNGHPSPFATEQPVAPSA</sequence>
<feature type="chain" id="PRO_5030522682" evidence="1">
    <location>
        <begin position="21"/>
        <end position="182"/>
    </location>
</feature>
<accession>A0A7S2J9M5</accession>
<protein>
    <submittedName>
        <fullName evidence="2">Uncharacterized protein</fullName>
    </submittedName>
</protein>
<dbReference type="EMBL" id="HBGQ01101034">
    <property type="protein sequence ID" value="CAD9541689.1"/>
    <property type="molecule type" value="Transcribed_RNA"/>
</dbReference>
<evidence type="ECO:0000256" key="1">
    <source>
        <dbReference type="SAM" id="SignalP"/>
    </source>
</evidence>
<gene>
    <name evidence="2" type="ORF">AAND1436_LOCUS48276</name>
</gene>
<feature type="signal peptide" evidence="1">
    <location>
        <begin position="1"/>
        <end position="20"/>
    </location>
</feature>
<evidence type="ECO:0000313" key="2">
    <source>
        <dbReference type="EMBL" id="CAD9541689.1"/>
    </source>
</evidence>
<keyword evidence="1" id="KW-0732">Signal</keyword>
<reference evidence="2" key="1">
    <citation type="submission" date="2021-01" db="EMBL/GenBank/DDBJ databases">
        <authorList>
            <person name="Corre E."/>
            <person name="Pelletier E."/>
            <person name="Niang G."/>
            <person name="Scheremetjew M."/>
            <person name="Finn R."/>
            <person name="Kale V."/>
            <person name="Holt S."/>
            <person name="Cochrane G."/>
            <person name="Meng A."/>
            <person name="Brown T."/>
            <person name="Cohen L."/>
        </authorList>
    </citation>
    <scope>NUCLEOTIDE SEQUENCE</scope>
    <source>
        <strain evidence="2">CCMP2222</strain>
    </source>
</reference>
<dbReference type="AlphaFoldDB" id="A0A7S2J9M5"/>
<proteinExistence type="predicted"/>
<organism evidence="2">
    <name type="scientific">Alexandrium andersonii</name>
    <dbReference type="NCBI Taxonomy" id="327968"/>
    <lineage>
        <taxon>Eukaryota</taxon>
        <taxon>Sar</taxon>
        <taxon>Alveolata</taxon>
        <taxon>Dinophyceae</taxon>
        <taxon>Gonyaulacales</taxon>
        <taxon>Pyrocystaceae</taxon>
        <taxon>Alexandrium</taxon>
    </lineage>
</organism>